<evidence type="ECO:0000313" key="8">
    <source>
        <dbReference type="Proteomes" id="UP000563094"/>
    </source>
</evidence>
<dbReference type="EMBL" id="JACJIQ010000012">
    <property type="protein sequence ID" value="MBA9078382.1"/>
    <property type="molecule type" value="Genomic_DNA"/>
</dbReference>
<comment type="subcellular location">
    <subcellularLocation>
        <location evidence="1">Membrane</location>
        <topology evidence="1">Single-pass membrane protein</topology>
    </subcellularLocation>
</comment>
<evidence type="ECO:0000256" key="1">
    <source>
        <dbReference type="ARBA" id="ARBA00004167"/>
    </source>
</evidence>
<evidence type="ECO:0000313" key="7">
    <source>
        <dbReference type="EMBL" id="MBA9078382.1"/>
    </source>
</evidence>
<organism evidence="7 8">
    <name type="scientific">Rufibacter quisquiliarum</name>
    <dbReference type="NCBI Taxonomy" id="1549639"/>
    <lineage>
        <taxon>Bacteria</taxon>
        <taxon>Pseudomonadati</taxon>
        <taxon>Bacteroidota</taxon>
        <taxon>Cytophagia</taxon>
        <taxon>Cytophagales</taxon>
        <taxon>Hymenobacteraceae</taxon>
        <taxon>Rufibacter</taxon>
    </lineage>
</organism>
<evidence type="ECO:0000256" key="5">
    <source>
        <dbReference type="SAM" id="Phobius"/>
    </source>
</evidence>
<keyword evidence="3 5" id="KW-1133">Transmembrane helix</keyword>
<proteinExistence type="predicted"/>
<feature type="domain" description="Translocation and assembly module TamB C-terminal" evidence="6">
    <location>
        <begin position="1201"/>
        <end position="1653"/>
    </location>
</feature>
<keyword evidence="8" id="KW-1185">Reference proteome</keyword>
<reference evidence="7 8" key="1">
    <citation type="submission" date="2020-08" db="EMBL/GenBank/DDBJ databases">
        <title>Genomic Encyclopedia of Type Strains, Phase IV (KMG-IV): sequencing the most valuable type-strain genomes for metagenomic binning, comparative biology and taxonomic classification.</title>
        <authorList>
            <person name="Goeker M."/>
        </authorList>
    </citation>
    <scope>NUCLEOTIDE SEQUENCE [LARGE SCALE GENOMIC DNA]</scope>
    <source>
        <strain evidence="7 8">DSM 29854</strain>
    </source>
</reference>
<dbReference type="Proteomes" id="UP000563094">
    <property type="component" value="Unassembled WGS sequence"/>
</dbReference>
<dbReference type="Pfam" id="PF04357">
    <property type="entry name" value="TamB"/>
    <property type="match status" value="1"/>
</dbReference>
<protein>
    <recommendedName>
        <fullName evidence="6">Translocation and assembly module TamB C-terminal domain-containing protein</fullName>
    </recommendedName>
</protein>
<feature type="transmembrane region" description="Helical" evidence="5">
    <location>
        <begin position="16"/>
        <end position="37"/>
    </location>
</feature>
<dbReference type="InterPro" id="IPR007452">
    <property type="entry name" value="TamB_C"/>
</dbReference>
<dbReference type="GO" id="GO:0009306">
    <property type="term" value="P:protein secretion"/>
    <property type="evidence" value="ECO:0007669"/>
    <property type="project" value="InterPro"/>
</dbReference>
<comment type="caution">
    <text evidence="7">The sequence shown here is derived from an EMBL/GenBank/DDBJ whole genome shotgun (WGS) entry which is preliminary data.</text>
</comment>
<keyword evidence="4 5" id="KW-0472">Membrane</keyword>
<accession>A0A839GHM2</accession>
<evidence type="ECO:0000256" key="3">
    <source>
        <dbReference type="ARBA" id="ARBA00022989"/>
    </source>
</evidence>
<name>A0A839GHM2_9BACT</name>
<sequence>MSTHAFKKYTLGTLKVLLWIIGIILALVLLLLVALQFPTVQDFAARKAENYLQGKIGTEVRIGKFRSDFRKDILLEDVYLEDQKGDTLWYSEHLAANLDLFGLIKSNVALHSLELHNATLHVQRTLPDSTFNFDYILAAFATTPPDTTVTDTTSAGFTYDIGTIDLQNIYLTYRDQVNGQNVATRVGALNVKMDELDLTKEIYRIENIALRDTWVDMVQTKVPPEGEQEPLTMQFGLNTVALDRVKLKYRNGVARQFIDVNLGKARLDADNIDLQKTRIDLASLELHNSTLAYAQNADMPAEYRVVNPKEAIEALEEAVEKTGQPANWVVTLDNLNITGVDAVFDNYDQPRQARGMDYNHLQARNLNVQLNDLFFSNNRTTAQLENLSFQEKSGFQVQQFTAGILFDSVQTELTDLVLQTGNSRIARRLKVGYPSLETAADDLSKLTLSADFQNTYIGFEDIALLQPALAKQPPLAGNLNQSVRLSGQVDGRMDNLLVNNLRVSGWRNTELAASGRIRGLPNMENLLANVKINRFHTTAADIKSLLPAGTLPANITLPPSIDLEGTFSGSTTAFDVNATLRTSFGNAVANIDMEPGRAPGQERIQGNVRLLRFDVGKLIQNPALGRATLVANINGTGLAPENMVARIDGAVQSLEYNGYAYRNIDLDVDVNRNRYDIKALSSRDENIAFSLNGVVNLRGEQPDFQVAANISHIDFQAIKLYGEDLRLRGRIEANMTGADANSLNGTVVAYDAAVTTNNQLIPIDTLNLALVQRPGQTQVRLLSDILTANLDGNIALGNLAPELINHISRYYDMGNGPYRASATPQQFTFGMALHKPRVIAAFVPGLRRIQLDTLYGSYDSRTANLEVHGLLPRIRYSGYRLDSLTLNVDSNPDQLNYAVRAERVRQDTTFRVNNLVLAGNVQDNIVAARAANMSAGGEEETAIGVQLKQLANALEVNISPDLVINRDKWAVSPNNFVRYYTASGAVVANNLQLSNGPQSIALQSQNPNNQNSPLNVNIQNLDLGYLARAVTQDDSLLAGQLNGQATINDLAGTMSFTADMDLTGLRYQNNPVGDIAVEARNTTANRYDVNARLTGNGNNVAVTGYYLATEGQPMSFDVTLDQLNLASVQPFTQGMLKDMSGGLGGTVAVRGSASSPNIQGDLQFQNASFNVAMLNSTYRIPDERLVVNNEGIQFNQFSLVDSLGNEAVINGAILTTNFIDYRFNLRATTDNFLAMNSTAADNPLYYGTVFLDSDTRITGDLNVPVINTNVKVAPNSTFTYVMPDEPTSVNREGIVVFVDVDSTRNRRLRRQKELDTLDAEVSGIEMAMTLELTDETPINVIVDPNAGDQLTIRGNTTLNLGYDVTENITLTGRFDVTEGSYEMSLYELVERRFEFSPESYVVWTGDPYTPDVNVTAIYKVDAAPYELIANQDPNPAPQFRQKMPFEVHLNMSGELMNPAISFSIAMEENARGDAEIEARLEQLNQPTQESERTKQVFSLLVLGRFMAPDPLASSGGGGINSALRGSASKVLSDQLNNLTGKYLGGLGLDLGLNTYDDYSTGEGQSRTDLNVALQQLLLNDRLTVRFGTDINLEGSGQSSASGASGFAGDVLVEYSVLPDGRLRLRAFRQNSYEGFLDGQLQRTGLSLIFVKDYDNLAELFKNTGKAK</sequence>
<dbReference type="RefSeq" id="WP_182513624.1">
    <property type="nucleotide sequence ID" value="NZ_JACJIQ010000012.1"/>
</dbReference>
<evidence type="ECO:0000259" key="6">
    <source>
        <dbReference type="Pfam" id="PF04357"/>
    </source>
</evidence>
<dbReference type="InterPro" id="IPR008023">
    <property type="entry name" value="DUF748"/>
</dbReference>
<gene>
    <name evidence="7" type="ORF">FHS90_003108</name>
</gene>
<dbReference type="GO" id="GO:0005886">
    <property type="term" value="C:plasma membrane"/>
    <property type="evidence" value="ECO:0007669"/>
    <property type="project" value="InterPro"/>
</dbReference>
<dbReference type="Pfam" id="PF05359">
    <property type="entry name" value="DUF748"/>
    <property type="match status" value="1"/>
</dbReference>
<keyword evidence="2 5" id="KW-0812">Transmembrane</keyword>
<evidence type="ECO:0000256" key="4">
    <source>
        <dbReference type="ARBA" id="ARBA00023136"/>
    </source>
</evidence>
<evidence type="ECO:0000256" key="2">
    <source>
        <dbReference type="ARBA" id="ARBA00022692"/>
    </source>
</evidence>